<evidence type="ECO:0000256" key="1">
    <source>
        <dbReference type="SAM" id="Phobius"/>
    </source>
</evidence>
<keyword evidence="1" id="KW-0472">Membrane</keyword>
<feature type="transmembrane region" description="Helical" evidence="1">
    <location>
        <begin position="60"/>
        <end position="89"/>
    </location>
</feature>
<keyword evidence="1" id="KW-0812">Transmembrane</keyword>
<dbReference type="Proteomes" id="UP000095553">
    <property type="component" value="Unassembled WGS sequence"/>
</dbReference>
<reference evidence="6 7" key="1">
    <citation type="submission" date="2015-09" db="EMBL/GenBank/DDBJ databases">
        <authorList>
            <consortium name="Pathogen Informatics"/>
        </authorList>
    </citation>
    <scope>NUCLEOTIDE SEQUENCE [LARGE SCALE GENOMIC DNA]</scope>
    <source>
        <strain evidence="4 7">2789STDY5608868</strain>
        <strain evidence="3 6">2789STDY5834959</strain>
    </source>
</reference>
<dbReference type="Proteomes" id="UP000095598">
    <property type="component" value="Unassembled WGS sequence"/>
</dbReference>
<evidence type="ECO:0000313" key="3">
    <source>
        <dbReference type="EMBL" id="CUN04737.1"/>
    </source>
</evidence>
<keyword evidence="9" id="KW-1185">Reference proteome</keyword>
<evidence type="ECO:0000313" key="9">
    <source>
        <dbReference type="Proteomes" id="UP001644750"/>
    </source>
</evidence>
<evidence type="ECO:0000313" key="7">
    <source>
        <dbReference type="Proteomes" id="UP000095598"/>
    </source>
</evidence>
<sequence length="151" mass="15863">MSVVMANALGTGIFCGLWQGIGSVLGLATWMGFVGCTSYFSAGCGKTGFIKSMCSNYVGLLWGMCIIMSGNINSGILFGAIVTGAFSWLICYQSKIDLLSLVPNTFMGGFSAFASGGDWKMLCICLVLGNILGVCCDYSGRFLAAKFGKDN</sequence>
<dbReference type="EMBL" id="CYXY01000013">
    <property type="protein sequence ID" value="CUN04737.1"/>
    <property type="molecule type" value="Genomic_DNA"/>
</dbReference>
<reference evidence="5" key="4">
    <citation type="submission" date="2020-02" db="EMBL/GenBank/DDBJ databases">
        <authorList>
            <person name="Littmann E."/>
            <person name="Sorbara M."/>
        </authorList>
    </citation>
    <scope>NUCLEOTIDE SEQUENCE</scope>
    <source>
        <strain evidence="5">MSK.14.57</strain>
    </source>
</reference>
<dbReference type="Proteomes" id="UP001644750">
    <property type="component" value="Unassembled WGS sequence"/>
</dbReference>
<reference evidence="2 8" key="2">
    <citation type="journal article" date="2016" name="Sci. Rep.">
        <title>Accelerated dysbiosis of gut microbiota during aggravation of DSS-induced colitis by a butyrate-producing bacterium.</title>
        <authorList>
            <person name="Zhang Q."/>
            <person name="Wu Y."/>
            <person name="Wang J."/>
            <person name="Wu G."/>
            <person name="Long W."/>
            <person name="Xue Z."/>
            <person name="Wang L."/>
            <person name="Zhang X."/>
            <person name="Pang X."/>
            <person name="Zhao Y."/>
            <person name="Zhao L."/>
            <person name="Zhang C."/>
        </authorList>
    </citation>
    <scope>NUCLEOTIDE SEQUENCE [LARGE SCALE GENOMIC DNA]</scope>
    <source>
        <strain evidence="2 8">BPB5</strain>
    </source>
</reference>
<feature type="transmembrane region" description="Helical" evidence="1">
    <location>
        <begin position="119"/>
        <end position="139"/>
    </location>
</feature>
<evidence type="ECO:0000313" key="8">
    <source>
        <dbReference type="Proteomes" id="UP000188159"/>
    </source>
</evidence>
<dbReference type="InterPro" id="IPR009476">
    <property type="entry name" value="DUF1097"/>
</dbReference>
<evidence type="ECO:0000313" key="6">
    <source>
        <dbReference type="Proteomes" id="UP000095553"/>
    </source>
</evidence>
<dbReference type="RefSeq" id="WP_009203265.1">
    <property type="nucleotide sequence ID" value="NZ_BAABXM010000001.1"/>
</dbReference>
<organism evidence="3 6">
    <name type="scientific">Anaerostipes hadrus</name>
    <dbReference type="NCBI Taxonomy" id="649756"/>
    <lineage>
        <taxon>Bacteria</taxon>
        <taxon>Bacillati</taxon>
        <taxon>Bacillota</taxon>
        <taxon>Clostridia</taxon>
        <taxon>Lachnospirales</taxon>
        <taxon>Lachnospiraceae</taxon>
        <taxon>Anaerostipes</taxon>
    </lineage>
</organism>
<evidence type="ECO:0000313" key="5">
    <source>
        <dbReference type="EMBL" id="NSJ78073.1"/>
    </source>
</evidence>
<dbReference type="EMBL" id="JAAITB010000001">
    <property type="protein sequence ID" value="NSJ78073.1"/>
    <property type="molecule type" value="Genomic_DNA"/>
</dbReference>
<dbReference type="EMBL" id="CYXT01000030">
    <property type="protein sequence ID" value="CUN15610.1"/>
    <property type="molecule type" value="Genomic_DNA"/>
</dbReference>
<evidence type="ECO:0000313" key="4">
    <source>
        <dbReference type="EMBL" id="CUN15610.1"/>
    </source>
</evidence>
<accession>A0A173TRN3</accession>
<dbReference type="Proteomes" id="UP000188159">
    <property type="component" value="Chromosome"/>
</dbReference>
<proteinExistence type="predicted"/>
<gene>
    <name evidence="3" type="primary">ycdZ</name>
    <name evidence="2" type="ORF">DO83_05045</name>
    <name evidence="4" type="ORF">ERS852425_02978</name>
    <name evidence="3" type="ORF">ERS852571_02189</name>
    <name evidence="5" type="ORF">G5A72_00395</name>
</gene>
<dbReference type="AlphaFoldDB" id="A0A173TRN3"/>
<reference evidence="5 9" key="3">
    <citation type="journal article" date="2020" name="Cell Host Microbe">
        <title>Functional and Genomic Variation between Human-Derived Isolates of Lachnospiraceae Reveals Inter- and Intra-Species Diversity.</title>
        <authorList>
            <person name="Sorbara M.T."/>
            <person name="Littmann E.R."/>
            <person name="Fontana E."/>
            <person name="Moody T.U."/>
            <person name="Kohout C.E."/>
            <person name="Gjonbalaj M."/>
            <person name="Eaton V."/>
            <person name="Seok R."/>
            <person name="Leiner I.M."/>
            <person name="Pamer E.G."/>
        </authorList>
    </citation>
    <scope>NUCLEOTIDE SEQUENCE [LARGE SCALE GENOMIC DNA]</scope>
    <source>
        <strain evidence="5 9">MSK.14.57</strain>
    </source>
</reference>
<keyword evidence="1" id="KW-1133">Transmembrane helix</keyword>
<evidence type="ECO:0000313" key="2">
    <source>
        <dbReference type="EMBL" id="AQP39018.1"/>
    </source>
</evidence>
<protein>
    <submittedName>
        <fullName evidence="5">DUF1097 domain-containing protein</fullName>
    </submittedName>
    <submittedName>
        <fullName evidence="3">Inner membrane protein ycdZ</fullName>
    </submittedName>
</protein>
<dbReference type="Pfam" id="PF06496">
    <property type="entry name" value="DUF1097"/>
    <property type="match status" value="1"/>
</dbReference>
<dbReference type="EMBL" id="CP012098">
    <property type="protein sequence ID" value="AQP39018.1"/>
    <property type="molecule type" value="Genomic_DNA"/>
</dbReference>
<name>A0A173TRN3_ANAHA</name>